<dbReference type="SUPFAM" id="SSF57701">
    <property type="entry name" value="Zn2/Cys6 DNA-binding domain"/>
    <property type="match status" value="1"/>
</dbReference>
<keyword evidence="2" id="KW-0539">Nucleus</keyword>
<dbReference type="GO" id="GO:0003677">
    <property type="term" value="F:DNA binding"/>
    <property type="evidence" value="ECO:0007669"/>
    <property type="project" value="InterPro"/>
</dbReference>
<feature type="region of interest" description="Disordered" evidence="3">
    <location>
        <begin position="56"/>
        <end position="89"/>
    </location>
</feature>
<feature type="compositionally biased region" description="Polar residues" evidence="3">
    <location>
        <begin position="110"/>
        <end position="128"/>
    </location>
</feature>
<accession>A0A2J6QUK9</accession>
<protein>
    <recommendedName>
        <fullName evidence="4">Zn(2)-C6 fungal-type domain-containing protein</fullName>
    </recommendedName>
</protein>
<dbReference type="Gene3D" id="4.10.240.10">
    <property type="entry name" value="Zn(2)-C6 fungal-type DNA-binding domain"/>
    <property type="match status" value="1"/>
</dbReference>
<dbReference type="InterPro" id="IPR001138">
    <property type="entry name" value="Zn2Cys6_DnaBD"/>
</dbReference>
<dbReference type="AlphaFoldDB" id="A0A2J6QUK9"/>
<feature type="region of interest" description="Disordered" evidence="3">
    <location>
        <begin position="106"/>
        <end position="128"/>
    </location>
</feature>
<dbReference type="PROSITE" id="PS00463">
    <property type="entry name" value="ZN2_CY6_FUNGAL_1"/>
    <property type="match status" value="1"/>
</dbReference>
<keyword evidence="6" id="KW-1185">Reference proteome</keyword>
<gene>
    <name evidence="5" type="ORF">L207DRAFT_503456</name>
</gene>
<dbReference type="PANTHER" id="PTHR46910:SF1">
    <property type="entry name" value="MISCELLANEOUS ZN(II)2CYS6 TRANSCRIPTION FACTOR (EUROFUNG)-RELATED"/>
    <property type="match status" value="1"/>
</dbReference>
<proteinExistence type="predicted"/>
<dbReference type="PANTHER" id="PTHR46910">
    <property type="entry name" value="TRANSCRIPTION FACTOR PDR1"/>
    <property type="match status" value="1"/>
</dbReference>
<dbReference type="SMART" id="SM00066">
    <property type="entry name" value="GAL4"/>
    <property type="match status" value="1"/>
</dbReference>
<dbReference type="CDD" id="cd12148">
    <property type="entry name" value="fungal_TF_MHR"/>
    <property type="match status" value="1"/>
</dbReference>
<dbReference type="InterPro" id="IPR050987">
    <property type="entry name" value="AtrR-like"/>
</dbReference>
<organism evidence="5 6">
    <name type="scientific">Hyaloscypha variabilis (strain UAMH 11265 / GT02V1 / F)</name>
    <name type="common">Meliniomyces variabilis</name>
    <dbReference type="NCBI Taxonomy" id="1149755"/>
    <lineage>
        <taxon>Eukaryota</taxon>
        <taxon>Fungi</taxon>
        <taxon>Dikarya</taxon>
        <taxon>Ascomycota</taxon>
        <taxon>Pezizomycotina</taxon>
        <taxon>Leotiomycetes</taxon>
        <taxon>Helotiales</taxon>
        <taxon>Hyaloscyphaceae</taxon>
        <taxon>Hyaloscypha</taxon>
        <taxon>Hyaloscypha variabilis</taxon>
    </lineage>
</organism>
<evidence type="ECO:0000259" key="4">
    <source>
        <dbReference type="PROSITE" id="PS50048"/>
    </source>
</evidence>
<evidence type="ECO:0000256" key="2">
    <source>
        <dbReference type="ARBA" id="ARBA00023242"/>
    </source>
</evidence>
<keyword evidence="1" id="KW-0479">Metal-binding</keyword>
<dbReference type="STRING" id="1149755.A0A2J6QUK9"/>
<dbReference type="SMART" id="SM00906">
    <property type="entry name" value="Fungal_trans"/>
    <property type="match status" value="1"/>
</dbReference>
<dbReference type="InterPro" id="IPR036864">
    <property type="entry name" value="Zn2-C6_fun-type_DNA-bd_sf"/>
</dbReference>
<sequence length="659" mass="74447">MELASASSVKRPRQATACNWCRSHKLKCDAEQPSCKNCRRRGMECVTTDLRRQGLESRRVEPLGRHRKRNSMISQTRQSESSSSLPTPSIFAVPFNDVTRQEQISDDVSRQYTADVSSQEPSSTATGLTLVTDKSSSRRQMIRSGSSMYVLVQWLDLFFTNQENWNAIFPYFQQSLAYSTEVPLSFPISLPSLPPPKETKQYISIFFTRIYPVFPILHQDTFSESVEHLRVKLTSQLESKDYPALACAYAVFSSAVDEADGHPTELGTQYLEGAYVLYAHIVAIPYLTSVQALLLLIIVLKNRSKDGASWGILGQAIRIAQSIGLHRHVPSTSEIDDLHSRIWWTAYILERTMELETGRPSAIRDDECDQILPEIQAPDVYFGGLIRLSKIQTRAIDLLYGNKHHPKSTRDILLEMGRIDRALTDWANEFPESIKPGQQLFCASEELHLATYLSIHYHQTIIALHRPAFLSAPAWLKDRIDEHCAGTPWGDRLRYSLCIGSTSARAILKALSDLLLYSRLSRIITVNQMLPAILVLAIYMTKIPNSLMHNSDMAMLSTFALKMEKEYLKMGQDAEFATGLGVLQRQIAEHVTSLKPAEGQTTVQLQQDPLGLAPQDLNLGYLDEAWPALWNEDLTNFYTDDTEQNMLNMYLLGLPPIEN</sequence>
<reference evidence="5 6" key="1">
    <citation type="submission" date="2016-04" db="EMBL/GenBank/DDBJ databases">
        <title>A degradative enzymes factory behind the ericoid mycorrhizal symbiosis.</title>
        <authorList>
            <consortium name="DOE Joint Genome Institute"/>
            <person name="Martino E."/>
            <person name="Morin E."/>
            <person name="Grelet G."/>
            <person name="Kuo A."/>
            <person name="Kohler A."/>
            <person name="Daghino S."/>
            <person name="Barry K."/>
            <person name="Choi C."/>
            <person name="Cichocki N."/>
            <person name="Clum A."/>
            <person name="Copeland A."/>
            <person name="Hainaut M."/>
            <person name="Haridas S."/>
            <person name="Labutti K."/>
            <person name="Lindquist E."/>
            <person name="Lipzen A."/>
            <person name="Khouja H.-R."/>
            <person name="Murat C."/>
            <person name="Ohm R."/>
            <person name="Olson A."/>
            <person name="Spatafora J."/>
            <person name="Veneault-Fourrey C."/>
            <person name="Henrissat B."/>
            <person name="Grigoriev I."/>
            <person name="Martin F."/>
            <person name="Perotto S."/>
        </authorList>
    </citation>
    <scope>NUCLEOTIDE SEQUENCE [LARGE SCALE GENOMIC DNA]</scope>
    <source>
        <strain evidence="5 6">F</strain>
    </source>
</reference>
<dbReference type="GO" id="GO:0000981">
    <property type="term" value="F:DNA-binding transcription factor activity, RNA polymerase II-specific"/>
    <property type="evidence" value="ECO:0007669"/>
    <property type="project" value="InterPro"/>
</dbReference>
<feature type="domain" description="Zn(2)-C6 fungal-type" evidence="4">
    <location>
        <begin position="17"/>
        <end position="47"/>
    </location>
</feature>
<dbReference type="PROSITE" id="PS50048">
    <property type="entry name" value="ZN2_CY6_FUNGAL_2"/>
    <property type="match status" value="1"/>
</dbReference>
<feature type="compositionally biased region" description="Low complexity" evidence="3">
    <location>
        <begin position="71"/>
        <end position="89"/>
    </location>
</feature>
<dbReference type="GO" id="GO:0006351">
    <property type="term" value="P:DNA-templated transcription"/>
    <property type="evidence" value="ECO:0007669"/>
    <property type="project" value="InterPro"/>
</dbReference>
<dbReference type="CDD" id="cd00067">
    <property type="entry name" value="GAL4"/>
    <property type="match status" value="1"/>
</dbReference>
<evidence type="ECO:0000256" key="1">
    <source>
        <dbReference type="ARBA" id="ARBA00022723"/>
    </source>
</evidence>
<dbReference type="InterPro" id="IPR007219">
    <property type="entry name" value="XnlR_reg_dom"/>
</dbReference>
<dbReference type="OrthoDB" id="3037908at2759"/>
<dbReference type="GO" id="GO:0008270">
    <property type="term" value="F:zinc ion binding"/>
    <property type="evidence" value="ECO:0007669"/>
    <property type="project" value="InterPro"/>
</dbReference>
<dbReference type="Proteomes" id="UP000235786">
    <property type="component" value="Unassembled WGS sequence"/>
</dbReference>
<dbReference type="Pfam" id="PF00172">
    <property type="entry name" value="Zn_clus"/>
    <property type="match status" value="1"/>
</dbReference>
<name>A0A2J6QUK9_HYAVF</name>
<dbReference type="EMBL" id="KZ613970">
    <property type="protein sequence ID" value="PMD29949.1"/>
    <property type="molecule type" value="Genomic_DNA"/>
</dbReference>
<evidence type="ECO:0000313" key="6">
    <source>
        <dbReference type="Proteomes" id="UP000235786"/>
    </source>
</evidence>
<evidence type="ECO:0000313" key="5">
    <source>
        <dbReference type="EMBL" id="PMD29949.1"/>
    </source>
</evidence>
<evidence type="ECO:0000256" key="3">
    <source>
        <dbReference type="SAM" id="MobiDB-lite"/>
    </source>
</evidence>
<dbReference type="Pfam" id="PF04082">
    <property type="entry name" value="Fungal_trans"/>
    <property type="match status" value="1"/>
</dbReference>